<proteinExistence type="predicted"/>
<evidence type="ECO:0000313" key="2">
    <source>
        <dbReference type="Proteomes" id="UP001156627"/>
    </source>
</evidence>
<protein>
    <submittedName>
        <fullName evidence="1">Uncharacterized protein</fullName>
    </submittedName>
</protein>
<name>A0ABQ5XD13_9GAMM</name>
<dbReference type="Proteomes" id="UP001156627">
    <property type="component" value="Unassembled WGS sequence"/>
</dbReference>
<dbReference type="EMBL" id="BSOA01000036">
    <property type="protein sequence ID" value="GLQ89538.1"/>
    <property type="molecule type" value="Genomic_DNA"/>
</dbReference>
<evidence type="ECO:0000313" key="1">
    <source>
        <dbReference type="EMBL" id="GLQ89538.1"/>
    </source>
</evidence>
<accession>A0ABQ5XD13</accession>
<reference evidence="2" key="1">
    <citation type="journal article" date="2019" name="Int. J. Syst. Evol. Microbiol.">
        <title>The Global Catalogue of Microorganisms (GCM) 10K type strain sequencing project: providing services to taxonomists for standard genome sequencing and annotation.</title>
        <authorList>
            <consortium name="The Broad Institute Genomics Platform"/>
            <consortium name="The Broad Institute Genome Sequencing Center for Infectious Disease"/>
            <person name="Wu L."/>
            <person name="Ma J."/>
        </authorList>
    </citation>
    <scope>NUCLEOTIDE SEQUENCE [LARGE SCALE GENOMIC DNA]</scope>
    <source>
        <strain evidence="2">NBRC 111981</strain>
    </source>
</reference>
<gene>
    <name evidence="1" type="ORF">GCM10007898_31120</name>
</gene>
<organism evidence="1 2">
    <name type="scientific">Dyella flagellata</name>
    <dbReference type="NCBI Taxonomy" id="1867833"/>
    <lineage>
        <taxon>Bacteria</taxon>
        <taxon>Pseudomonadati</taxon>
        <taxon>Pseudomonadota</taxon>
        <taxon>Gammaproteobacteria</taxon>
        <taxon>Lysobacterales</taxon>
        <taxon>Rhodanobacteraceae</taxon>
        <taxon>Dyella</taxon>
    </lineage>
</organism>
<comment type="caution">
    <text evidence="1">The sequence shown here is derived from an EMBL/GenBank/DDBJ whole genome shotgun (WGS) entry which is preliminary data.</text>
</comment>
<sequence length="64" mass="7059">MRAGYGARSAIEHYCLHPMGYVGSPNWVCASIIEQAFMLVVGGFTYAGSRMPIPAEKRENVVHM</sequence>
<keyword evidence="2" id="KW-1185">Reference proteome</keyword>